<evidence type="ECO:0000313" key="8">
    <source>
        <dbReference type="EMBL" id="BCB27158.1"/>
    </source>
</evidence>
<comment type="caution">
    <text evidence="5">Lacks conserved residue(s) required for the propagation of feature annotation.</text>
</comment>
<feature type="binding site" evidence="5">
    <location>
        <position position="117"/>
    </location>
    <ligand>
        <name>acetyl-CoA</name>
        <dbReference type="ChEBI" id="CHEBI:57288"/>
    </ligand>
</feature>
<dbReference type="CDD" id="cd04301">
    <property type="entry name" value="NAT_SF"/>
    <property type="match status" value="1"/>
</dbReference>
<reference evidence="9" key="1">
    <citation type="submission" date="2020-03" db="EMBL/GenBank/DDBJ databases">
        <title>Complete genome sequence of sulfur-oxidizing bacterium skT11.</title>
        <authorList>
            <person name="Kanda M."/>
            <person name="Kojima H."/>
            <person name="Fukui M."/>
        </authorList>
    </citation>
    <scope>NUCLEOTIDE SEQUENCE [LARGE SCALE GENOMIC DNA]</scope>
    <source>
        <strain evidence="9">skT11</strain>
    </source>
</reference>
<dbReference type="InterPro" id="IPR016181">
    <property type="entry name" value="Acyl_CoA_acyltransferase"/>
</dbReference>
<feature type="binding site" evidence="5">
    <location>
        <begin position="78"/>
        <end position="80"/>
    </location>
    <ligand>
        <name>acetyl-CoA</name>
        <dbReference type="ChEBI" id="CHEBI:57288"/>
    </ligand>
</feature>
<gene>
    <name evidence="5 8" type="primary">rimI</name>
    <name evidence="8" type="ORF">SKTS_20440</name>
</gene>
<feature type="active site" description="Proton donor" evidence="5">
    <location>
        <position position="124"/>
    </location>
</feature>
<evidence type="ECO:0000256" key="2">
    <source>
        <dbReference type="ARBA" id="ARBA00022490"/>
    </source>
</evidence>
<dbReference type="GO" id="GO:0005737">
    <property type="term" value="C:cytoplasm"/>
    <property type="evidence" value="ECO:0007669"/>
    <property type="project" value="UniProtKB-SubCell"/>
</dbReference>
<evidence type="ECO:0000256" key="1">
    <source>
        <dbReference type="ARBA" id="ARBA00005395"/>
    </source>
</evidence>
<dbReference type="SUPFAM" id="SSF55729">
    <property type="entry name" value="Acyl-CoA N-acyltransferases (Nat)"/>
    <property type="match status" value="1"/>
</dbReference>
<name>A0A6F8VBR3_9PROT</name>
<comment type="similarity">
    <text evidence="1 5 6">Belongs to the acetyltransferase family. RimI subfamily.</text>
</comment>
<evidence type="ECO:0000259" key="7">
    <source>
        <dbReference type="PROSITE" id="PS51186"/>
    </source>
</evidence>
<dbReference type="KEGG" id="slac:SKTS_20440"/>
<evidence type="ECO:0000256" key="4">
    <source>
        <dbReference type="ARBA" id="ARBA00023315"/>
    </source>
</evidence>
<dbReference type="EC" id="2.3.1.266" evidence="5 6"/>
<dbReference type="GO" id="GO:0008999">
    <property type="term" value="F:protein-N-terminal-alanine acetyltransferase activity"/>
    <property type="evidence" value="ECO:0007669"/>
    <property type="project" value="UniProtKB-UniRule"/>
</dbReference>
<dbReference type="InterPro" id="IPR006464">
    <property type="entry name" value="AcTrfase_RimI/Ard1"/>
</dbReference>
<dbReference type="PANTHER" id="PTHR43420:SF12">
    <property type="entry name" value="N-ACETYLTRANSFERASE DOMAIN-CONTAINING PROTEIN"/>
    <property type="match status" value="1"/>
</dbReference>
<accession>A0A6F8VBR3</accession>
<dbReference type="EMBL" id="AP022853">
    <property type="protein sequence ID" value="BCB27158.1"/>
    <property type="molecule type" value="Genomic_DNA"/>
</dbReference>
<dbReference type="Pfam" id="PF00583">
    <property type="entry name" value="Acetyltransf_1"/>
    <property type="match status" value="1"/>
</dbReference>
<sequence>MNAQLKNQSGPLVRPMRFQDVDAVLAIEHKIYAFPWTLGNFRDSLSSGYSCWTYDFCDHPIGYGILMLAAGEAHLLNLGIAHDWQGQGLGRKFLRHLIEVARQDSADMMFLEVRPSNKKAIELYLSEGFNEIGLRRNYYPAANGREDAILMGMAL</sequence>
<comment type="catalytic activity">
    <reaction evidence="5 6">
        <text>N-terminal L-alanyl-[ribosomal protein bS18] + acetyl-CoA = N-terminal N(alpha)-acetyl-L-alanyl-[ribosomal protein bS18] + CoA + H(+)</text>
        <dbReference type="Rhea" id="RHEA:43756"/>
        <dbReference type="Rhea" id="RHEA-COMP:10676"/>
        <dbReference type="Rhea" id="RHEA-COMP:10677"/>
        <dbReference type="ChEBI" id="CHEBI:15378"/>
        <dbReference type="ChEBI" id="CHEBI:57287"/>
        <dbReference type="ChEBI" id="CHEBI:57288"/>
        <dbReference type="ChEBI" id="CHEBI:64718"/>
        <dbReference type="ChEBI" id="CHEBI:83683"/>
        <dbReference type="EC" id="2.3.1.266"/>
    </reaction>
</comment>
<dbReference type="PANTHER" id="PTHR43420">
    <property type="entry name" value="ACETYLTRANSFERASE"/>
    <property type="match status" value="1"/>
</dbReference>
<dbReference type="InterPro" id="IPR050680">
    <property type="entry name" value="YpeA/RimI_acetyltransf"/>
</dbReference>
<comment type="function">
    <text evidence="5 6">Acetylates the N-terminal alanine of ribosomal protein bS18.</text>
</comment>
<feature type="active site" description="Proton acceptor" evidence="5">
    <location>
        <position position="112"/>
    </location>
</feature>
<dbReference type="Gene3D" id="3.40.630.30">
    <property type="match status" value="1"/>
</dbReference>
<dbReference type="AlphaFoldDB" id="A0A6F8VBR3"/>
<keyword evidence="2 5" id="KW-0963">Cytoplasm</keyword>
<keyword evidence="9" id="KW-1185">Reference proteome</keyword>
<evidence type="ECO:0000256" key="6">
    <source>
        <dbReference type="RuleBase" id="RU363094"/>
    </source>
</evidence>
<feature type="domain" description="N-acetyltransferase" evidence="7">
    <location>
        <begin position="11"/>
        <end position="155"/>
    </location>
</feature>
<dbReference type="HAMAP" id="MF_02210">
    <property type="entry name" value="RimI"/>
    <property type="match status" value="1"/>
</dbReference>
<dbReference type="RefSeq" id="WP_173064279.1">
    <property type="nucleotide sequence ID" value="NZ_AP022853.1"/>
</dbReference>
<dbReference type="NCBIfam" id="TIGR01575">
    <property type="entry name" value="rimI"/>
    <property type="match status" value="1"/>
</dbReference>
<dbReference type="PROSITE" id="PS51186">
    <property type="entry name" value="GNAT"/>
    <property type="match status" value="1"/>
</dbReference>
<dbReference type="InterPro" id="IPR043690">
    <property type="entry name" value="RimI"/>
</dbReference>
<evidence type="ECO:0000256" key="3">
    <source>
        <dbReference type="ARBA" id="ARBA00022679"/>
    </source>
</evidence>
<evidence type="ECO:0000256" key="5">
    <source>
        <dbReference type="HAMAP-Rule" id="MF_02210"/>
    </source>
</evidence>
<comment type="subcellular location">
    <subcellularLocation>
        <location evidence="5 6">Cytoplasm</location>
    </subcellularLocation>
</comment>
<proteinExistence type="inferred from homology"/>
<keyword evidence="4 5" id="KW-0012">Acyltransferase</keyword>
<organism evidence="8 9">
    <name type="scientific">Sulfurimicrobium lacus</name>
    <dbReference type="NCBI Taxonomy" id="2715678"/>
    <lineage>
        <taxon>Bacteria</taxon>
        <taxon>Pseudomonadati</taxon>
        <taxon>Pseudomonadota</taxon>
        <taxon>Betaproteobacteria</taxon>
        <taxon>Nitrosomonadales</taxon>
        <taxon>Sulfuricellaceae</taxon>
        <taxon>Sulfurimicrobium</taxon>
    </lineage>
</organism>
<keyword evidence="3 5" id="KW-0808">Transferase</keyword>
<protein>
    <recommendedName>
        <fullName evidence="5 6">[Ribosomal protein bS18]-alanine N-acetyltransferase</fullName>
        <ecNumber evidence="5 6">2.3.1.266</ecNumber>
    </recommendedName>
</protein>
<dbReference type="InterPro" id="IPR000182">
    <property type="entry name" value="GNAT_dom"/>
</dbReference>
<dbReference type="Proteomes" id="UP000502260">
    <property type="component" value="Chromosome"/>
</dbReference>
<evidence type="ECO:0000313" key="9">
    <source>
        <dbReference type="Proteomes" id="UP000502260"/>
    </source>
</evidence>